<keyword evidence="2" id="KW-0812">Transmembrane</keyword>
<gene>
    <name evidence="4" type="ORF">NBM05_06590</name>
</gene>
<dbReference type="GO" id="GO:0080120">
    <property type="term" value="P:CAAX-box protein maturation"/>
    <property type="evidence" value="ECO:0007669"/>
    <property type="project" value="UniProtKB-ARBA"/>
</dbReference>
<dbReference type="Proteomes" id="UP001139502">
    <property type="component" value="Unassembled WGS sequence"/>
</dbReference>
<keyword evidence="2" id="KW-0472">Membrane</keyword>
<dbReference type="EMBL" id="JANAFB010000012">
    <property type="protein sequence ID" value="MCP3425688.1"/>
    <property type="molecule type" value="Genomic_DNA"/>
</dbReference>
<feature type="transmembrane region" description="Helical" evidence="2">
    <location>
        <begin position="229"/>
        <end position="247"/>
    </location>
</feature>
<evidence type="ECO:0000313" key="4">
    <source>
        <dbReference type="EMBL" id="MCP3425688.1"/>
    </source>
</evidence>
<evidence type="ECO:0000259" key="3">
    <source>
        <dbReference type="Pfam" id="PF02517"/>
    </source>
</evidence>
<proteinExistence type="predicted"/>
<feature type="transmembrane region" description="Helical" evidence="2">
    <location>
        <begin position="277"/>
        <end position="297"/>
    </location>
</feature>
<feature type="transmembrane region" description="Helical" evidence="2">
    <location>
        <begin position="110"/>
        <end position="133"/>
    </location>
</feature>
<reference evidence="4" key="1">
    <citation type="submission" date="2022-06" db="EMBL/GenBank/DDBJ databases">
        <title>Rothia sp. isolated from sandalwood seedling.</title>
        <authorList>
            <person name="Tuikhar N."/>
            <person name="Kirdat K."/>
            <person name="Thorat V."/>
            <person name="Swetha P."/>
            <person name="Padma S."/>
            <person name="Sundararaj R."/>
            <person name="Yadav A."/>
        </authorList>
    </citation>
    <scope>NUCLEOTIDE SEQUENCE</scope>
    <source>
        <strain evidence="4">AR01</strain>
    </source>
</reference>
<keyword evidence="5" id="KW-1185">Reference proteome</keyword>
<dbReference type="InterPro" id="IPR003675">
    <property type="entry name" value="Rce1/LyrA-like_dom"/>
</dbReference>
<keyword evidence="4" id="KW-0482">Metalloprotease</keyword>
<feature type="transmembrane region" description="Helical" evidence="2">
    <location>
        <begin position="66"/>
        <end position="90"/>
    </location>
</feature>
<keyword evidence="2" id="KW-1133">Transmembrane helix</keyword>
<feature type="domain" description="CAAX prenyl protease 2/Lysostaphin resistance protein A-like" evidence="3">
    <location>
        <begin position="197"/>
        <end position="288"/>
    </location>
</feature>
<feature type="transmembrane region" description="Helical" evidence="2">
    <location>
        <begin position="154"/>
        <end position="175"/>
    </location>
</feature>
<name>A0A9X2HIX0_9MICC</name>
<protein>
    <submittedName>
        <fullName evidence="4">CPBP family intramembrane metalloprotease</fullName>
    </submittedName>
</protein>
<dbReference type="GO" id="GO:0004175">
    <property type="term" value="F:endopeptidase activity"/>
    <property type="evidence" value="ECO:0007669"/>
    <property type="project" value="UniProtKB-ARBA"/>
</dbReference>
<dbReference type="Pfam" id="PF02517">
    <property type="entry name" value="Rce1-like"/>
    <property type="match status" value="1"/>
</dbReference>
<evidence type="ECO:0000256" key="2">
    <source>
        <dbReference type="SAM" id="Phobius"/>
    </source>
</evidence>
<sequence>MIDPHARAAGSAPVPPPEGGQDPVAPETAHWTGGPAAPSARPAELAYHRLDHADPRHRWWKPLVEVLISGPIFFCVSIVLGILLAVVALAPGGPEVSMELSSSDYPVDIFTQPLVFFVTFFSIVVLLPCVLLARVIMGPSPLGLISSVAGRVRWRWLGLCLIVGFGLYGVVQAVLIGVPAAAGAPLPETAFDPSVGWWILAMILVLVPLQCAAEEYAFRGYLMQTIGRWLRHPAWAIVLPVPIFVIGHGYDPWGQASVGAMALTAGYLCYRTGGLEAAIGLHVANNVIGLLLGSIGWADPFASEGGSAFDLGVALLLNLGYAALIVVLARRRGLQTRRRVLLPPGSKALKDRVAAG</sequence>
<dbReference type="GO" id="GO:0008237">
    <property type="term" value="F:metallopeptidase activity"/>
    <property type="evidence" value="ECO:0007669"/>
    <property type="project" value="UniProtKB-KW"/>
</dbReference>
<evidence type="ECO:0000313" key="5">
    <source>
        <dbReference type="Proteomes" id="UP001139502"/>
    </source>
</evidence>
<feature type="region of interest" description="Disordered" evidence="1">
    <location>
        <begin position="1"/>
        <end position="40"/>
    </location>
</feature>
<feature type="transmembrane region" description="Helical" evidence="2">
    <location>
        <begin position="253"/>
        <end position="270"/>
    </location>
</feature>
<organism evidence="4 5">
    <name type="scientific">Rothia santali</name>
    <dbReference type="NCBI Taxonomy" id="2949643"/>
    <lineage>
        <taxon>Bacteria</taxon>
        <taxon>Bacillati</taxon>
        <taxon>Actinomycetota</taxon>
        <taxon>Actinomycetes</taxon>
        <taxon>Micrococcales</taxon>
        <taxon>Micrococcaceae</taxon>
        <taxon>Rothia</taxon>
    </lineage>
</organism>
<keyword evidence="4" id="KW-0645">Protease</keyword>
<feature type="transmembrane region" description="Helical" evidence="2">
    <location>
        <begin position="309"/>
        <end position="329"/>
    </location>
</feature>
<feature type="transmembrane region" description="Helical" evidence="2">
    <location>
        <begin position="195"/>
        <end position="217"/>
    </location>
</feature>
<evidence type="ECO:0000256" key="1">
    <source>
        <dbReference type="SAM" id="MobiDB-lite"/>
    </source>
</evidence>
<accession>A0A9X2HIX0</accession>
<keyword evidence="4" id="KW-0378">Hydrolase</keyword>
<dbReference type="AlphaFoldDB" id="A0A9X2HIX0"/>
<dbReference type="RefSeq" id="WP_254166020.1">
    <property type="nucleotide sequence ID" value="NZ_JANAFB010000012.1"/>
</dbReference>
<comment type="caution">
    <text evidence="4">The sequence shown here is derived from an EMBL/GenBank/DDBJ whole genome shotgun (WGS) entry which is preliminary data.</text>
</comment>